<evidence type="ECO:0000259" key="3">
    <source>
        <dbReference type="PROSITE" id="PS50853"/>
    </source>
</evidence>
<dbReference type="Gene3D" id="3.20.20.80">
    <property type="entry name" value="Glycosidases"/>
    <property type="match status" value="1"/>
</dbReference>
<evidence type="ECO:0000313" key="5">
    <source>
        <dbReference type="Proteomes" id="UP000283314"/>
    </source>
</evidence>
<sequence>MKKSIKKIISLVIAMALTISGITYSTVAKADESEGSWKTDAVKVPSEGQLVGAGYIDVEFDNSMEGYTYTVYLDGKPVYWNGNDIVREELGEKKTDDSVTKTFTSSDEGKTEVYATTVSKHEITVKAKKDNVELTSVRNFYVSKKGLALGGDMSDKIKLSKLNCSWYYNWSTEAFNKPLDKGVQHIPMMWGSGDDNKEAMKNLVTTSNYILGFNEPDIGSQANMQFFEAVDIWNQYIKPLNLRKVSPAPAAPGGDSVWLKRFIRGDYICKNPWDGSWGLYYDYEDDATKKWIEGENEDVDAVSLHYYRNVINLQGLIEAVDTLWNLYHKPIWITEMSLFGRKGTEYDFSYENEEKRAEIQKYLEGAMEALDANPHVERYCWFSYDIDSSNDIDSSDGSGGTAMFDYTSGAYTELGRMYSSKGNPEGYNTETISDDEMFVYVPETTTPETTTPETTAKLTTSETETKNNITNKQEKSATKTVLLKQVKIKKAKNVKKKSVKIAWNKVAKAKKYQVQYAMNSKFTKKVKIKTTNKLTYTVKKLQKKKKYYFRVRAVLNGINGKWSKTRKVIIKK</sequence>
<feature type="chain" id="PRO_5019528855" description="Fibronectin type-III domain-containing protein" evidence="2">
    <location>
        <begin position="31"/>
        <end position="572"/>
    </location>
</feature>
<gene>
    <name evidence="4" type="ORF">DW018_04845</name>
</gene>
<dbReference type="AlphaFoldDB" id="A0A415LDU0"/>
<dbReference type="PROSITE" id="PS50853">
    <property type="entry name" value="FN3"/>
    <property type="match status" value="1"/>
</dbReference>
<dbReference type="Pfam" id="PF11790">
    <property type="entry name" value="Glyco_hydro_cc"/>
    <property type="match status" value="1"/>
</dbReference>
<organism evidence="4 5">
    <name type="scientific">Eubacterium ventriosum</name>
    <dbReference type="NCBI Taxonomy" id="39496"/>
    <lineage>
        <taxon>Bacteria</taxon>
        <taxon>Bacillati</taxon>
        <taxon>Bacillota</taxon>
        <taxon>Clostridia</taxon>
        <taxon>Eubacteriales</taxon>
        <taxon>Eubacteriaceae</taxon>
        <taxon>Eubacterium</taxon>
    </lineage>
</organism>
<name>A0A415LDU0_9FIRM</name>
<dbReference type="EMBL" id="QROT01000003">
    <property type="protein sequence ID" value="RHL46514.1"/>
    <property type="molecule type" value="Genomic_DNA"/>
</dbReference>
<dbReference type="InterPro" id="IPR024655">
    <property type="entry name" value="Asl1_glyco_hydro_catalytic"/>
</dbReference>
<feature type="region of interest" description="Disordered" evidence="1">
    <location>
        <begin position="445"/>
        <end position="466"/>
    </location>
</feature>
<evidence type="ECO:0000256" key="2">
    <source>
        <dbReference type="SAM" id="SignalP"/>
    </source>
</evidence>
<dbReference type="PANTHER" id="PTHR34154">
    <property type="entry name" value="ALKALI-SENSITIVE LINKAGE PROTEIN 1"/>
    <property type="match status" value="1"/>
</dbReference>
<dbReference type="InterPro" id="IPR013783">
    <property type="entry name" value="Ig-like_fold"/>
</dbReference>
<keyword evidence="2" id="KW-0732">Signal</keyword>
<dbReference type="SUPFAM" id="SSF49265">
    <property type="entry name" value="Fibronectin type III"/>
    <property type="match status" value="1"/>
</dbReference>
<dbReference type="SUPFAM" id="SSF51445">
    <property type="entry name" value="(Trans)glycosidases"/>
    <property type="match status" value="1"/>
</dbReference>
<dbReference type="RefSeq" id="WP_118379607.1">
    <property type="nucleotide sequence ID" value="NZ_CABJDQ010000003.1"/>
</dbReference>
<feature type="compositionally biased region" description="Low complexity" evidence="1">
    <location>
        <begin position="445"/>
        <end position="462"/>
    </location>
</feature>
<dbReference type="Gene3D" id="2.60.40.10">
    <property type="entry name" value="Immunoglobulins"/>
    <property type="match status" value="1"/>
</dbReference>
<dbReference type="InterPro" id="IPR053183">
    <property type="entry name" value="ASL1"/>
</dbReference>
<dbReference type="CDD" id="cd00063">
    <property type="entry name" value="FN3"/>
    <property type="match status" value="1"/>
</dbReference>
<accession>A0A415LDU0</accession>
<dbReference type="GO" id="GO:0071966">
    <property type="term" value="P:fungal-type cell wall polysaccharide metabolic process"/>
    <property type="evidence" value="ECO:0007669"/>
    <property type="project" value="TreeGrafter"/>
</dbReference>
<comment type="caution">
    <text evidence="4">The sequence shown here is derived from an EMBL/GenBank/DDBJ whole genome shotgun (WGS) entry which is preliminary data.</text>
</comment>
<protein>
    <recommendedName>
        <fullName evidence="3">Fibronectin type-III domain-containing protein</fullName>
    </recommendedName>
</protein>
<reference evidence="4 5" key="1">
    <citation type="submission" date="2018-08" db="EMBL/GenBank/DDBJ databases">
        <title>A genome reference for cultivated species of the human gut microbiota.</title>
        <authorList>
            <person name="Zou Y."/>
            <person name="Xue W."/>
            <person name="Luo G."/>
        </authorList>
    </citation>
    <scope>NUCLEOTIDE SEQUENCE [LARGE SCALE GENOMIC DNA]</scope>
    <source>
        <strain evidence="4 5">AF37-4</strain>
    </source>
</reference>
<dbReference type="InterPro" id="IPR017853">
    <property type="entry name" value="GH"/>
</dbReference>
<dbReference type="InterPro" id="IPR003961">
    <property type="entry name" value="FN3_dom"/>
</dbReference>
<dbReference type="Proteomes" id="UP000283314">
    <property type="component" value="Unassembled WGS sequence"/>
</dbReference>
<feature type="signal peptide" evidence="2">
    <location>
        <begin position="1"/>
        <end position="30"/>
    </location>
</feature>
<dbReference type="Pfam" id="PF00041">
    <property type="entry name" value="fn3"/>
    <property type="match status" value="1"/>
</dbReference>
<dbReference type="InterPro" id="IPR036116">
    <property type="entry name" value="FN3_sf"/>
</dbReference>
<evidence type="ECO:0000256" key="1">
    <source>
        <dbReference type="SAM" id="MobiDB-lite"/>
    </source>
</evidence>
<evidence type="ECO:0000313" key="4">
    <source>
        <dbReference type="EMBL" id="RHL46514.1"/>
    </source>
</evidence>
<dbReference type="PANTHER" id="PTHR34154:SF3">
    <property type="entry name" value="ALKALI-SENSITIVE LINKAGE PROTEIN 1"/>
    <property type="match status" value="1"/>
</dbReference>
<feature type="domain" description="Fibronectin type-III" evidence="3">
    <location>
        <begin position="484"/>
        <end position="572"/>
    </location>
</feature>
<proteinExistence type="predicted"/>
<dbReference type="GeneID" id="66466564"/>